<feature type="short sequence motif" description="TonB C-terminal box" evidence="10">
    <location>
        <begin position="669"/>
        <end position="686"/>
    </location>
</feature>
<dbReference type="AlphaFoldDB" id="A0A1I1FEE3"/>
<dbReference type="InterPro" id="IPR000531">
    <property type="entry name" value="Beta-barrel_TonB"/>
</dbReference>
<dbReference type="EMBL" id="FOLO01000003">
    <property type="protein sequence ID" value="SFB97745.1"/>
    <property type="molecule type" value="Genomic_DNA"/>
</dbReference>
<evidence type="ECO:0000259" key="13">
    <source>
        <dbReference type="Pfam" id="PF00593"/>
    </source>
</evidence>
<keyword evidence="4 9" id="KW-0812">Transmembrane</keyword>
<evidence type="ECO:0000259" key="14">
    <source>
        <dbReference type="Pfam" id="PF07715"/>
    </source>
</evidence>
<dbReference type="Proteomes" id="UP000198862">
    <property type="component" value="Unassembled WGS sequence"/>
</dbReference>
<evidence type="ECO:0000313" key="15">
    <source>
        <dbReference type="EMBL" id="SFB97745.1"/>
    </source>
</evidence>
<dbReference type="GO" id="GO:0015344">
    <property type="term" value="F:siderophore uptake transmembrane transporter activity"/>
    <property type="evidence" value="ECO:0007669"/>
    <property type="project" value="TreeGrafter"/>
</dbReference>
<dbReference type="Gene3D" id="2.170.130.10">
    <property type="entry name" value="TonB-dependent receptor, plug domain"/>
    <property type="match status" value="1"/>
</dbReference>
<dbReference type="GO" id="GO:0009279">
    <property type="term" value="C:cell outer membrane"/>
    <property type="evidence" value="ECO:0007669"/>
    <property type="project" value="UniProtKB-SubCell"/>
</dbReference>
<evidence type="ECO:0000256" key="9">
    <source>
        <dbReference type="PROSITE-ProRule" id="PRU01360"/>
    </source>
</evidence>
<dbReference type="InterPro" id="IPR036942">
    <property type="entry name" value="Beta-barrel_TonB_sf"/>
</dbReference>
<dbReference type="InterPro" id="IPR037066">
    <property type="entry name" value="Plug_dom_sf"/>
</dbReference>
<evidence type="ECO:0000256" key="6">
    <source>
        <dbReference type="ARBA" id="ARBA00023077"/>
    </source>
</evidence>
<keyword evidence="16" id="KW-1185">Reference proteome</keyword>
<evidence type="ECO:0000313" key="16">
    <source>
        <dbReference type="Proteomes" id="UP000198862"/>
    </source>
</evidence>
<dbReference type="OrthoDB" id="5332150at2"/>
<reference evidence="15 16" key="1">
    <citation type="submission" date="2016-10" db="EMBL/GenBank/DDBJ databases">
        <authorList>
            <person name="de Groot N.N."/>
        </authorList>
    </citation>
    <scope>NUCLEOTIDE SEQUENCE [LARGE SCALE GENOMIC DNA]</scope>
    <source>
        <strain evidence="15 16">DSM 6059</strain>
    </source>
</reference>
<dbReference type="PROSITE" id="PS52016">
    <property type="entry name" value="TONB_DEPENDENT_REC_3"/>
    <property type="match status" value="1"/>
</dbReference>
<evidence type="ECO:0000256" key="2">
    <source>
        <dbReference type="ARBA" id="ARBA00022448"/>
    </source>
</evidence>
<keyword evidence="8 9" id="KW-0998">Cell outer membrane</keyword>
<protein>
    <submittedName>
        <fullName evidence="15">Iron complex outermembrane recepter protein</fullName>
    </submittedName>
</protein>
<dbReference type="PANTHER" id="PTHR30069">
    <property type="entry name" value="TONB-DEPENDENT OUTER MEMBRANE RECEPTOR"/>
    <property type="match status" value="1"/>
</dbReference>
<feature type="domain" description="TonB-dependent receptor-like beta-barrel" evidence="13">
    <location>
        <begin position="211"/>
        <end position="645"/>
    </location>
</feature>
<evidence type="ECO:0000256" key="7">
    <source>
        <dbReference type="ARBA" id="ARBA00023136"/>
    </source>
</evidence>
<feature type="domain" description="TonB-dependent receptor plug" evidence="14">
    <location>
        <begin position="57"/>
        <end position="140"/>
    </location>
</feature>
<evidence type="ECO:0000256" key="11">
    <source>
        <dbReference type="RuleBase" id="RU003357"/>
    </source>
</evidence>
<dbReference type="SUPFAM" id="SSF56935">
    <property type="entry name" value="Porins"/>
    <property type="match status" value="1"/>
</dbReference>
<comment type="subcellular location">
    <subcellularLocation>
        <location evidence="1 9">Cell outer membrane</location>
        <topology evidence="1 9">Multi-pass membrane protein</topology>
    </subcellularLocation>
</comment>
<dbReference type="Pfam" id="PF00593">
    <property type="entry name" value="TonB_dep_Rec_b-barrel"/>
    <property type="match status" value="1"/>
</dbReference>
<gene>
    <name evidence="15" type="ORF">SAMN02745724_00603</name>
</gene>
<keyword evidence="6 11" id="KW-0798">TonB box</keyword>
<keyword evidence="3 9" id="KW-1134">Transmembrane beta strand</keyword>
<dbReference type="PANTHER" id="PTHR30069:SF49">
    <property type="entry name" value="OUTER MEMBRANE PROTEIN C"/>
    <property type="match status" value="1"/>
</dbReference>
<accession>A0A1I1FEE3</accession>
<evidence type="ECO:0000256" key="1">
    <source>
        <dbReference type="ARBA" id="ARBA00004571"/>
    </source>
</evidence>
<evidence type="ECO:0000256" key="3">
    <source>
        <dbReference type="ARBA" id="ARBA00022452"/>
    </source>
</evidence>
<evidence type="ECO:0000256" key="10">
    <source>
        <dbReference type="PROSITE-ProRule" id="PRU10144"/>
    </source>
</evidence>
<dbReference type="RefSeq" id="WP_091979795.1">
    <property type="nucleotide sequence ID" value="NZ_FOLO01000003.1"/>
</dbReference>
<sequence length="686" mass="76809">MKFKTLSIAISLALSITSEMAFANEQQLSAIEVITIKAPKLTHSETALAEGNLVMPDVADWLKTVPGADINKNGPITGIAQYRGMYGDRIAKSISGHQIISAGPNAMDAPLTYINPIMVDSVAVYRGIAPISSGIDTLGGSVEVNLKRALPNKEFEITGDLATSYNDINNASNLAGDINFSGNNLALLAYVSNQKGDDYESANEAEVKSTQYDKKQHGTDLRYAINRFTLGVTWHHSETKNSGTPALPMDIDYIKSDRYNHDGEYDSENWQLNWQFGYQDATHGMDNFSQRENNILAKHRYNTADAKTLDYKIEYIQDELTLGFEGFDSEHNSNITNPDNMMFNVLNFNKVIDERNSIYAQWQPSIGETSYTFGVRLKNNKADAKNVATSMAMMSMHVKALQDAFNSSDKSVSDTTYDIALNSQKVLSDNTSLNYAIAIKQRAASYQERYLWLPMQATGGLADGKTYVGNINLEPETAYQLDVGYNYEAHHFAIAPHLFYQKVNDYIQGTPSKSMHVKMVANMMMGDEMPLEFTNINAKLFGADLNWHYKINDKMKLSGIASYVRGKRDDINDDLYRIMPLNTRININYHHANWQTNLALHAYNKQTHTSELNNEKTSAGYAVIDWQLDYFLTTGLVVRGGVNNLLNKEYSDHLAGINRANGSEIEKGQRIPAMGRNVYLAMDYQF</sequence>
<evidence type="ECO:0000256" key="4">
    <source>
        <dbReference type="ARBA" id="ARBA00022692"/>
    </source>
</evidence>
<proteinExistence type="inferred from homology"/>
<keyword evidence="5 12" id="KW-0732">Signal</keyword>
<dbReference type="STRING" id="1123010.SAMN02745724_00603"/>
<dbReference type="Gene3D" id="2.40.170.20">
    <property type="entry name" value="TonB-dependent receptor, beta-barrel domain"/>
    <property type="match status" value="1"/>
</dbReference>
<feature type="signal peptide" evidence="12">
    <location>
        <begin position="1"/>
        <end position="23"/>
    </location>
</feature>
<dbReference type="InterPro" id="IPR012910">
    <property type="entry name" value="Plug_dom"/>
</dbReference>
<organism evidence="15 16">
    <name type="scientific">Pseudoalteromonas denitrificans DSM 6059</name>
    <dbReference type="NCBI Taxonomy" id="1123010"/>
    <lineage>
        <taxon>Bacteria</taxon>
        <taxon>Pseudomonadati</taxon>
        <taxon>Pseudomonadota</taxon>
        <taxon>Gammaproteobacteria</taxon>
        <taxon>Alteromonadales</taxon>
        <taxon>Pseudoalteromonadaceae</taxon>
        <taxon>Pseudoalteromonas</taxon>
    </lineage>
</organism>
<comment type="similarity">
    <text evidence="9 11">Belongs to the TonB-dependent receptor family.</text>
</comment>
<name>A0A1I1FEE3_9GAMM</name>
<keyword evidence="7 9" id="KW-0472">Membrane</keyword>
<evidence type="ECO:0000256" key="8">
    <source>
        <dbReference type="ARBA" id="ARBA00023237"/>
    </source>
</evidence>
<dbReference type="Pfam" id="PF07715">
    <property type="entry name" value="Plug"/>
    <property type="match status" value="1"/>
</dbReference>
<dbReference type="PROSITE" id="PS01156">
    <property type="entry name" value="TONB_DEPENDENT_REC_2"/>
    <property type="match status" value="1"/>
</dbReference>
<dbReference type="InterPro" id="IPR039426">
    <property type="entry name" value="TonB-dep_rcpt-like"/>
</dbReference>
<evidence type="ECO:0000256" key="12">
    <source>
        <dbReference type="SAM" id="SignalP"/>
    </source>
</evidence>
<evidence type="ECO:0000256" key="5">
    <source>
        <dbReference type="ARBA" id="ARBA00022729"/>
    </source>
</evidence>
<dbReference type="GO" id="GO:0044718">
    <property type="term" value="P:siderophore transmembrane transport"/>
    <property type="evidence" value="ECO:0007669"/>
    <property type="project" value="TreeGrafter"/>
</dbReference>
<dbReference type="InterPro" id="IPR010917">
    <property type="entry name" value="TonB_rcpt_CS"/>
</dbReference>
<feature type="chain" id="PRO_5011492390" evidence="12">
    <location>
        <begin position="24"/>
        <end position="686"/>
    </location>
</feature>
<keyword evidence="2 9" id="KW-0813">Transport</keyword>